<dbReference type="EMBL" id="JABBGM010000002">
    <property type="protein sequence ID" value="NML92930.1"/>
    <property type="molecule type" value="Genomic_DNA"/>
</dbReference>
<dbReference type="InterPro" id="IPR058548">
    <property type="entry name" value="MlaB-like_STAS"/>
</dbReference>
<protein>
    <submittedName>
        <fullName evidence="2">STAS domain-containing protein</fullName>
    </submittedName>
</protein>
<gene>
    <name evidence="2" type="ORF">HHL27_04510</name>
</gene>
<evidence type="ECO:0000313" key="3">
    <source>
        <dbReference type="Proteomes" id="UP000583556"/>
    </source>
</evidence>
<evidence type="ECO:0000259" key="1">
    <source>
        <dbReference type="Pfam" id="PF13466"/>
    </source>
</evidence>
<feature type="domain" description="MlaB-like STAS" evidence="1">
    <location>
        <begin position="4"/>
        <end position="77"/>
    </location>
</feature>
<name>A0A7Y0G8J0_9SPHN</name>
<keyword evidence="3" id="KW-1185">Reference proteome</keyword>
<sequence length="90" mass="9369">MPTITLPSRCDRAAAEALLPEMVAALGSGPLHIDARECTQIGLAMLQVLVSARHTGEGAMIDPSASLRDTARQLGLDAELFDGDLRGGAL</sequence>
<reference evidence="2 3" key="1">
    <citation type="submission" date="2020-04" db="EMBL/GenBank/DDBJ databases">
        <title>Novosphingobium sp. TW-4 isolated from soil.</title>
        <authorList>
            <person name="Dahal R.H."/>
            <person name="Chaudhary D.K."/>
        </authorList>
    </citation>
    <scope>NUCLEOTIDE SEQUENCE [LARGE SCALE GENOMIC DNA]</scope>
    <source>
        <strain evidence="2 3">TW-4</strain>
    </source>
</reference>
<organism evidence="2 3">
    <name type="scientific">Novosphingobium olei</name>
    <dbReference type="NCBI Taxonomy" id="2728851"/>
    <lineage>
        <taxon>Bacteria</taxon>
        <taxon>Pseudomonadati</taxon>
        <taxon>Pseudomonadota</taxon>
        <taxon>Alphaproteobacteria</taxon>
        <taxon>Sphingomonadales</taxon>
        <taxon>Sphingomonadaceae</taxon>
        <taxon>Novosphingobium</taxon>
    </lineage>
</organism>
<evidence type="ECO:0000313" key="2">
    <source>
        <dbReference type="EMBL" id="NML92930.1"/>
    </source>
</evidence>
<comment type="caution">
    <text evidence="2">The sequence shown here is derived from an EMBL/GenBank/DDBJ whole genome shotgun (WGS) entry which is preliminary data.</text>
</comment>
<dbReference type="Pfam" id="PF13466">
    <property type="entry name" value="STAS_2"/>
    <property type="match status" value="1"/>
</dbReference>
<dbReference type="RefSeq" id="WP_169492206.1">
    <property type="nucleotide sequence ID" value="NZ_AP029021.1"/>
</dbReference>
<accession>A0A7Y0G8J0</accession>
<dbReference type="AlphaFoldDB" id="A0A7Y0G8J0"/>
<dbReference type="Proteomes" id="UP000583556">
    <property type="component" value="Unassembled WGS sequence"/>
</dbReference>
<proteinExistence type="predicted"/>